<dbReference type="SUPFAM" id="SSF53720">
    <property type="entry name" value="ALDH-like"/>
    <property type="match status" value="1"/>
</dbReference>
<dbReference type="InterPro" id="IPR016161">
    <property type="entry name" value="Ald_DH/histidinol_DH"/>
</dbReference>
<dbReference type="FunFam" id="3.40.605.10:FF:000007">
    <property type="entry name" value="NAD/NADP-dependent betaine aldehyde dehydrogenase"/>
    <property type="match status" value="1"/>
</dbReference>
<accession>A0A9X2KPL3</accession>
<proteinExistence type="inferred from homology"/>
<evidence type="ECO:0000313" key="6">
    <source>
        <dbReference type="EMBL" id="MCP3734007.1"/>
    </source>
</evidence>
<dbReference type="PANTHER" id="PTHR42804">
    <property type="entry name" value="ALDEHYDE DEHYDROGENASE"/>
    <property type="match status" value="1"/>
</dbReference>
<dbReference type="GO" id="GO:0004029">
    <property type="term" value="F:aldehyde dehydrogenase (NAD+) activity"/>
    <property type="evidence" value="ECO:0007669"/>
    <property type="project" value="UniProtKB-EC"/>
</dbReference>
<dbReference type="InterPro" id="IPR015590">
    <property type="entry name" value="Aldehyde_DH_dom"/>
</dbReference>
<reference evidence="6" key="1">
    <citation type="submission" date="2022-05" db="EMBL/GenBank/DDBJ databases">
        <title>Sphingomonas sp. strain RP10 Genome sequencing and assembly.</title>
        <authorList>
            <person name="Kim I."/>
        </authorList>
    </citation>
    <scope>NUCLEOTIDE SEQUENCE</scope>
    <source>
        <strain evidence="6">RP10</strain>
    </source>
</reference>
<dbReference type="CDD" id="cd07138">
    <property type="entry name" value="ALDH_CddD_SSP0762"/>
    <property type="match status" value="1"/>
</dbReference>
<evidence type="ECO:0000259" key="5">
    <source>
        <dbReference type="Pfam" id="PF00171"/>
    </source>
</evidence>
<evidence type="ECO:0000256" key="4">
    <source>
        <dbReference type="ARBA" id="ARBA00049194"/>
    </source>
</evidence>
<comment type="caution">
    <text evidence="6">The sequence shown here is derived from an EMBL/GenBank/DDBJ whole genome shotgun (WGS) entry which is preliminary data.</text>
</comment>
<dbReference type="Proteomes" id="UP001139486">
    <property type="component" value="Unassembled WGS sequence"/>
</dbReference>
<comment type="similarity">
    <text evidence="1">Belongs to the aldehyde dehydrogenase family.</text>
</comment>
<gene>
    <name evidence="6" type="ORF">M9979_03840</name>
</gene>
<dbReference type="EC" id="1.2.1.3" evidence="3"/>
<dbReference type="RefSeq" id="WP_254288201.1">
    <property type="nucleotide sequence ID" value="NZ_JAMLDY010000004.1"/>
</dbReference>
<name>A0A9X2KPL3_9SPHN</name>
<dbReference type="PROSITE" id="PS00070">
    <property type="entry name" value="ALDEHYDE_DEHYDR_CYS"/>
    <property type="match status" value="1"/>
</dbReference>
<dbReference type="Gene3D" id="3.40.605.10">
    <property type="entry name" value="Aldehyde Dehydrogenase, Chain A, domain 1"/>
    <property type="match status" value="1"/>
</dbReference>
<dbReference type="AlphaFoldDB" id="A0A9X2KPL3"/>
<dbReference type="Pfam" id="PF00171">
    <property type="entry name" value="Aldedh"/>
    <property type="match status" value="1"/>
</dbReference>
<comment type="catalytic activity">
    <reaction evidence="4">
        <text>an aldehyde + NAD(+) + H2O = a carboxylate + NADH + 2 H(+)</text>
        <dbReference type="Rhea" id="RHEA:16185"/>
        <dbReference type="ChEBI" id="CHEBI:15377"/>
        <dbReference type="ChEBI" id="CHEBI:15378"/>
        <dbReference type="ChEBI" id="CHEBI:17478"/>
        <dbReference type="ChEBI" id="CHEBI:29067"/>
        <dbReference type="ChEBI" id="CHEBI:57540"/>
        <dbReference type="ChEBI" id="CHEBI:57945"/>
        <dbReference type="EC" id="1.2.1.3"/>
    </reaction>
</comment>
<sequence length="473" mass="48603">MRRYSRHFIGGAWRESNGRDTYSVINPASEVPVAVLTLGNGADVDAAVDAARGAFPAYAATTVAERILLLKRIMAEYQARASDLAAAVSEEMGAPISFAQAAQVPAGLGQFAGTLDALRAFVFEETVAGALVLHEPIGVVGMITPWNWPLNQICAKVAAALAAGNTMILKPSEEAPGCAVVLAEILEGAGVPVGVFNLVNGDGAGVGAAIAAHPGIDMVSFTGSTRAGILVARSAAVTVKRVHQELGGKGANLVLPGADMTRVLPATLQGVLANSGQSCIAPTRLLVQEGDSQAAIAVAAQIFSATPVGASDEAGMHIGPVVNANQYDKIQELIRSALADGARLVVGGLGRPDGFDRGYYVQPTLLADVTPAMRIFREEVFGPVATVTTYGDLDEAIMLANDTVFGLSSAISGDPKAAMPVARRIRAGMVTINSWATVGPTPFGGFGQSGNGREGGRFGIADFTEIKVVAGDV</sequence>
<dbReference type="InterPro" id="IPR016162">
    <property type="entry name" value="Ald_DH_N"/>
</dbReference>
<dbReference type="InterPro" id="IPR016163">
    <property type="entry name" value="Ald_DH_C"/>
</dbReference>
<evidence type="ECO:0000256" key="1">
    <source>
        <dbReference type="ARBA" id="ARBA00009986"/>
    </source>
</evidence>
<protein>
    <recommendedName>
        <fullName evidence="3">aldehyde dehydrogenase (NAD(+))</fullName>
        <ecNumber evidence="3">1.2.1.3</ecNumber>
    </recommendedName>
</protein>
<evidence type="ECO:0000256" key="2">
    <source>
        <dbReference type="ARBA" id="ARBA00023002"/>
    </source>
</evidence>
<dbReference type="PANTHER" id="PTHR42804:SF1">
    <property type="entry name" value="ALDEHYDE DEHYDROGENASE-RELATED"/>
    <property type="match status" value="1"/>
</dbReference>
<keyword evidence="7" id="KW-1185">Reference proteome</keyword>
<evidence type="ECO:0000313" key="7">
    <source>
        <dbReference type="Proteomes" id="UP001139486"/>
    </source>
</evidence>
<dbReference type="Gene3D" id="3.40.309.10">
    <property type="entry name" value="Aldehyde Dehydrogenase, Chain A, domain 2"/>
    <property type="match status" value="1"/>
</dbReference>
<dbReference type="EMBL" id="JAMLDY010000004">
    <property type="protein sequence ID" value="MCP3734007.1"/>
    <property type="molecule type" value="Genomic_DNA"/>
</dbReference>
<evidence type="ECO:0000256" key="3">
    <source>
        <dbReference type="ARBA" id="ARBA00024226"/>
    </source>
</evidence>
<organism evidence="6 7">
    <name type="scientific">Sphingomonas liriopis</name>
    <dbReference type="NCBI Taxonomy" id="2949094"/>
    <lineage>
        <taxon>Bacteria</taxon>
        <taxon>Pseudomonadati</taxon>
        <taxon>Pseudomonadota</taxon>
        <taxon>Alphaproteobacteria</taxon>
        <taxon>Sphingomonadales</taxon>
        <taxon>Sphingomonadaceae</taxon>
        <taxon>Sphingomonas</taxon>
    </lineage>
</organism>
<dbReference type="InterPro" id="IPR016160">
    <property type="entry name" value="Ald_DH_CS_CYS"/>
</dbReference>
<keyword evidence="2" id="KW-0560">Oxidoreductase</keyword>
<feature type="domain" description="Aldehyde dehydrogenase" evidence="5">
    <location>
        <begin position="13"/>
        <end position="469"/>
    </location>
</feature>